<evidence type="ECO:0000313" key="1">
    <source>
        <dbReference type="EMBL" id="KAG5188393.1"/>
    </source>
</evidence>
<organism evidence="1 2">
    <name type="scientific">Tribonema minus</name>
    <dbReference type="NCBI Taxonomy" id="303371"/>
    <lineage>
        <taxon>Eukaryota</taxon>
        <taxon>Sar</taxon>
        <taxon>Stramenopiles</taxon>
        <taxon>Ochrophyta</taxon>
        <taxon>PX clade</taxon>
        <taxon>Xanthophyceae</taxon>
        <taxon>Tribonematales</taxon>
        <taxon>Tribonemataceae</taxon>
        <taxon>Tribonema</taxon>
    </lineage>
</organism>
<sequence>MAAVSPTGQAEARCSGQPSLALLLWEAVRAHGAGSTGTSAGHLTCLLAPTCCVANVLRCASAEAAGAARGAREAGRSALSVMQQHCLATLRQSKEPDTLRGTCGSSCRRRFADTAASAAAAAAAVAAVADVEALSGTAGAPRCCRLHQSASIAKPQRKRR</sequence>
<reference evidence="1" key="1">
    <citation type="submission" date="2021-02" db="EMBL/GenBank/DDBJ databases">
        <title>First Annotated Genome of the Yellow-green Alga Tribonema minus.</title>
        <authorList>
            <person name="Mahan K.M."/>
        </authorList>
    </citation>
    <scope>NUCLEOTIDE SEQUENCE</scope>
    <source>
        <strain evidence="1">UTEX B ZZ1240</strain>
    </source>
</reference>
<accession>A0A836CK95</accession>
<dbReference type="Proteomes" id="UP000664859">
    <property type="component" value="Unassembled WGS sequence"/>
</dbReference>
<evidence type="ECO:0000313" key="2">
    <source>
        <dbReference type="Proteomes" id="UP000664859"/>
    </source>
</evidence>
<comment type="caution">
    <text evidence="1">The sequence shown here is derived from an EMBL/GenBank/DDBJ whole genome shotgun (WGS) entry which is preliminary data.</text>
</comment>
<dbReference type="EMBL" id="JAFCMP010000070">
    <property type="protein sequence ID" value="KAG5188393.1"/>
    <property type="molecule type" value="Genomic_DNA"/>
</dbReference>
<gene>
    <name evidence="1" type="ORF">JKP88DRAFT_253510</name>
</gene>
<proteinExistence type="predicted"/>
<keyword evidence="2" id="KW-1185">Reference proteome</keyword>
<dbReference type="AlphaFoldDB" id="A0A836CK95"/>
<name>A0A836CK95_9STRA</name>
<protein>
    <submittedName>
        <fullName evidence="1">Uncharacterized protein</fullName>
    </submittedName>
</protein>